<feature type="region of interest" description="Disordered" evidence="1">
    <location>
        <begin position="1"/>
        <end position="64"/>
    </location>
</feature>
<protein>
    <submittedName>
        <fullName evidence="2">Uncharacterized protein</fullName>
    </submittedName>
</protein>
<evidence type="ECO:0000313" key="2">
    <source>
        <dbReference type="EMBL" id="KIJ36761.1"/>
    </source>
</evidence>
<proteinExistence type="predicted"/>
<dbReference type="AlphaFoldDB" id="A0A0C9VHD1"/>
<dbReference type="EMBL" id="KN837175">
    <property type="protein sequence ID" value="KIJ36761.1"/>
    <property type="molecule type" value="Genomic_DNA"/>
</dbReference>
<keyword evidence="3" id="KW-1185">Reference proteome</keyword>
<dbReference type="HOGENOM" id="CLU_2783003_0_0_1"/>
<sequence length="80" mass="8623">MQAPVVMDGEEESDDSTSPLIDATKKQVTPYDGGKTTVLTGGVMLGRPSAAPQTPRTPMMPTRFVPPAVANRRVYITRAY</sequence>
<evidence type="ECO:0000313" key="3">
    <source>
        <dbReference type="Proteomes" id="UP000054279"/>
    </source>
</evidence>
<feature type="compositionally biased region" description="Low complexity" evidence="1">
    <location>
        <begin position="52"/>
        <end position="64"/>
    </location>
</feature>
<accession>A0A0C9VHD1</accession>
<dbReference type="Proteomes" id="UP000054279">
    <property type="component" value="Unassembled WGS sequence"/>
</dbReference>
<name>A0A0C9VHD1_SPHS4</name>
<gene>
    <name evidence="2" type="ORF">M422DRAFT_34119</name>
</gene>
<dbReference type="OrthoDB" id="3070616at2759"/>
<organism evidence="2 3">
    <name type="scientific">Sphaerobolus stellatus (strain SS14)</name>
    <dbReference type="NCBI Taxonomy" id="990650"/>
    <lineage>
        <taxon>Eukaryota</taxon>
        <taxon>Fungi</taxon>
        <taxon>Dikarya</taxon>
        <taxon>Basidiomycota</taxon>
        <taxon>Agaricomycotina</taxon>
        <taxon>Agaricomycetes</taxon>
        <taxon>Phallomycetidae</taxon>
        <taxon>Geastrales</taxon>
        <taxon>Sphaerobolaceae</taxon>
        <taxon>Sphaerobolus</taxon>
    </lineage>
</organism>
<evidence type="ECO:0000256" key="1">
    <source>
        <dbReference type="SAM" id="MobiDB-lite"/>
    </source>
</evidence>
<reference evidence="2 3" key="1">
    <citation type="submission" date="2014-06" db="EMBL/GenBank/DDBJ databases">
        <title>Evolutionary Origins and Diversification of the Mycorrhizal Mutualists.</title>
        <authorList>
            <consortium name="DOE Joint Genome Institute"/>
            <consortium name="Mycorrhizal Genomics Consortium"/>
            <person name="Kohler A."/>
            <person name="Kuo A."/>
            <person name="Nagy L.G."/>
            <person name="Floudas D."/>
            <person name="Copeland A."/>
            <person name="Barry K.W."/>
            <person name="Cichocki N."/>
            <person name="Veneault-Fourrey C."/>
            <person name="LaButti K."/>
            <person name="Lindquist E.A."/>
            <person name="Lipzen A."/>
            <person name="Lundell T."/>
            <person name="Morin E."/>
            <person name="Murat C."/>
            <person name="Riley R."/>
            <person name="Ohm R."/>
            <person name="Sun H."/>
            <person name="Tunlid A."/>
            <person name="Henrissat B."/>
            <person name="Grigoriev I.V."/>
            <person name="Hibbett D.S."/>
            <person name="Martin F."/>
        </authorList>
    </citation>
    <scope>NUCLEOTIDE SEQUENCE [LARGE SCALE GENOMIC DNA]</scope>
    <source>
        <strain evidence="2 3">SS14</strain>
    </source>
</reference>